<feature type="domain" description="Pectinesterase catalytic" evidence="7">
    <location>
        <begin position="2"/>
        <end position="125"/>
    </location>
</feature>
<dbReference type="GO" id="GO:0030599">
    <property type="term" value="F:pectinesterase activity"/>
    <property type="evidence" value="ECO:0007669"/>
    <property type="project" value="UniProtKB-EC"/>
</dbReference>
<dbReference type="OrthoDB" id="889414at2759"/>
<organism evidence="8 9">
    <name type="scientific">Olea europaea subsp. europaea</name>
    <dbReference type="NCBI Taxonomy" id="158383"/>
    <lineage>
        <taxon>Eukaryota</taxon>
        <taxon>Viridiplantae</taxon>
        <taxon>Streptophyta</taxon>
        <taxon>Embryophyta</taxon>
        <taxon>Tracheophyta</taxon>
        <taxon>Spermatophyta</taxon>
        <taxon>Magnoliopsida</taxon>
        <taxon>eudicotyledons</taxon>
        <taxon>Gunneridae</taxon>
        <taxon>Pentapetalae</taxon>
        <taxon>asterids</taxon>
        <taxon>lamiids</taxon>
        <taxon>Lamiales</taxon>
        <taxon>Oleaceae</taxon>
        <taxon>Oleeae</taxon>
        <taxon>Olea</taxon>
    </lineage>
</organism>
<evidence type="ECO:0000313" key="8">
    <source>
        <dbReference type="EMBL" id="CAA3019866.1"/>
    </source>
</evidence>
<dbReference type="AlphaFoldDB" id="A0A8S0UPL9"/>
<protein>
    <submittedName>
        <fullName evidence="8">Pectinesterase 2-like</fullName>
    </submittedName>
</protein>
<reference evidence="8 9" key="1">
    <citation type="submission" date="2019-12" db="EMBL/GenBank/DDBJ databases">
        <authorList>
            <person name="Alioto T."/>
            <person name="Alioto T."/>
            <person name="Gomez Garrido J."/>
        </authorList>
    </citation>
    <scope>NUCLEOTIDE SEQUENCE [LARGE SCALE GENOMIC DNA]</scope>
</reference>
<keyword evidence="6" id="KW-1133">Transmembrane helix</keyword>
<evidence type="ECO:0000256" key="5">
    <source>
        <dbReference type="ARBA" id="ARBA00047928"/>
    </source>
</evidence>
<keyword evidence="2" id="KW-0378">Hydrolase</keyword>
<keyword evidence="3" id="KW-0063">Aspartyl esterase</keyword>
<dbReference type="InterPro" id="IPR000070">
    <property type="entry name" value="Pectinesterase_cat"/>
</dbReference>
<keyword evidence="9" id="KW-1185">Reference proteome</keyword>
<evidence type="ECO:0000256" key="3">
    <source>
        <dbReference type="ARBA" id="ARBA00023085"/>
    </source>
</evidence>
<dbReference type="GO" id="GO:0042545">
    <property type="term" value="P:cell wall modification"/>
    <property type="evidence" value="ECO:0007669"/>
    <property type="project" value="InterPro"/>
</dbReference>
<evidence type="ECO:0000313" key="9">
    <source>
        <dbReference type="Proteomes" id="UP000594638"/>
    </source>
</evidence>
<evidence type="ECO:0000256" key="6">
    <source>
        <dbReference type="SAM" id="Phobius"/>
    </source>
</evidence>
<dbReference type="SUPFAM" id="SSF51126">
    <property type="entry name" value="Pectin lyase-like"/>
    <property type="match status" value="1"/>
</dbReference>
<dbReference type="InterPro" id="IPR012334">
    <property type="entry name" value="Pectin_lyas_fold"/>
</dbReference>
<dbReference type="PANTHER" id="PTHR31707">
    <property type="entry name" value="PECTINESTERASE"/>
    <property type="match status" value="1"/>
</dbReference>
<dbReference type="Gene3D" id="2.160.20.10">
    <property type="entry name" value="Single-stranded right-handed beta-helix, Pectin lyase-like"/>
    <property type="match status" value="1"/>
</dbReference>
<keyword evidence="6" id="KW-0812">Transmembrane</keyword>
<name>A0A8S0UPL9_OLEEU</name>
<accession>A0A8S0UPL9</accession>
<comment type="catalytic activity">
    <reaction evidence="5">
        <text>[(1-&gt;4)-alpha-D-galacturonosyl methyl ester](n) + n H2O = [(1-&gt;4)-alpha-D-galacturonosyl](n) + n methanol + n H(+)</text>
        <dbReference type="Rhea" id="RHEA:22380"/>
        <dbReference type="Rhea" id="RHEA-COMP:14570"/>
        <dbReference type="Rhea" id="RHEA-COMP:14573"/>
        <dbReference type="ChEBI" id="CHEBI:15377"/>
        <dbReference type="ChEBI" id="CHEBI:15378"/>
        <dbReference type="ChEBI" id="CHEBI:17790"/>
        <dbReference type="ChEBI" id="CHEBI:140522"/>
        <dbReference type="ChEBI" id="CHEBI:140523"/>
        <dbReference type="EC" id="3.1.1.11"/>
    </reaction>
</comment>
<sequence>MVITAQGRTDPNQPTGISIINCTITAALYLVPVIISQFKGYLGRPWMLYSRTVYMKTLLDVYIDSAGWLEMKGYDPLVLSTLYYGEYENYGPGCSTQGRVRWPGFKVITDIDEAEQFSVDDFIGGQTWLPGIKVPFAGGLDFKGDSKENGDQIIGCIIHRDP</sequence>
<comment type="caution">
    <text evidence="8">The sequence shown here is derived from an EMBL/GenBank/DDBJ whole genome shotgun (WGS) entry which is preliminary data.</text>
</comment>
<evidence type="ECO:0000256" key="2">
    <source>
        <dbReference type="ARBA" id="ARBA00022801"/>
    </source>
</evidence>
<feature type="transmembrane region" description="Helical" evidence="6">
    <location>
        <begin position="16"/>
        <end position="35"/>
    </location>
</feature>
<proteinExistence type="predicted"/>
<evidence type="ECO:0000256" key="1">
    <source>
        <dbReference type="ARBA" id="ARBA00005184"/>
    </source>
</evidence>
<evidence type="ECO:0000256" key="4">
    <source>
        <dbReference type="ARBA" id="ARBA00023316"/>
    </source>
</evidence>
<evidence type="ECO:0000259" key="7">
    <source>
        <dbReference type="Pfam" id="PF01095"/>
    </source>
</evidence>
<dbReference type="Proteomes" id="UP000594638">
    <property type="component" value="Unassembled WGS sequence"/>
</dbReference>
<gene>
    <name evidence="8" type="ORF">OLEA9_A012331</name>
</gene>
<keyword evidence="4" id="KW-0961">Cell wall biogenesis/degradation</keyword>
<comment type="pathway">
    <text evidence="1">Glycan metabolism; pectin degradation; 2-dehydro-3-deoxy-D-gluconate from pectin: step 1/5.</text>
</comment>
<keyword evidence="6" id="KW-0472">Membrane</keyword>
<dbReference type="Gramene" id="OE9A012331T1">
    <property type="protein sequence ID" value="OE9A012331C1"/>
    <property type="gene ID" value="OE9A012331"/>
</dbReference>
<dbReference type="Pfam" id="PF01095">
    <property type="entry name" value="Pectinesterase"/>
    <property type="match status" value="1"/>
</dbReference>
<dbReference type="EMBL" id="CACTIH010009031">
    <property type="protein sequence ID" value="CAA3019866.1"/>
    <property type="molecule type" value="Genomic_DNA"/>
</dbReference>
<dbReference type="InterPro" id="IPR011050">
    <property type="entry name" value="Pectin_lyase_fold/virulence"/>
</dbReference>